<evidence type="ECO:0000256" key="1">
    <source>
        <dbReference type="ARBA" id="ARBA00010211"/>
    </source>
</evidence>
<organism evidence="4 5">
    <name type="scientific">Exophiala oligosperma</name>
    <dbReference type="NCBI Taxonomy" id="215243"/>
    <lineage>
        <taxon>Eukaryota</taxon>
        <taxon>Fungi</taxon>
        <taxon>Dikarya</taxon>
        <taxon>Ascomycota</taxon>
        <taxon>Pezizomycotina</taxon>
        <taxon>Eurotiomycetes</taxon>
        <taxon>Chaetothyriomycetidae</taxon>
        <taxon>Chaetothyriales</taxon>
        <taxon>Herpotrichiellaceae</taxon>
        <taxon>Exophiala</taxon>
    </lineage>
</organism>
<dbReference type="PANTHER" id="PTHR11820">
    <property type="entry name" value="ACYLPYRUVASE"/>
    <property type="match status" value="1"/>
</dbReference>
<dbReference type="AlphaFoldDB" id="A0A0D2C7L7"/>
<dbReference type="STRING" id="215243.A0A0D2C7L7"/>
<dbReference type="InterPro" id="IPR011234">
    <property type="entry name" value="Fumarylacetoacetase-like_C"/>
</dbReference>
<dbReference type="FunFam" id="3.90.850.10:FF:000002">
    <property type="entry name" value="2-hydroxyhepta-2,4-diene-1,7-dioate isomerase"/>
    <property type="match status" value="1"/>
</dbReference>
<comment type="similarity">
    <text evidence="1">Belongs to the FAH family.</text>
</comment>
<dbReference type="EMBL" id="KN847333">
    <property type="protein sequence ID" value="KIW45807.1"/>
    <property type="molecule type" value="Genomic_DNA"/>
</dbReference>
<protein>
    <recommendedName>
        <fullName evidence="3">Fumarylacetoacetase-like C-terminal domain-containing protein</fullName>
    </recommendedName>
</protein>
<dbReference type="HOGENOM" id="CLU_028458_2_1_1"/>
<dbReference type="Pfam" id="PF01557">
    <property type="entry name" value="FAA_hydrolase"/>
    <property type="match status" value="1"/>
</dbReference>
<gene>
    <name evidence="4" type="ORF">PV06_01518</name>
</gene>
<evidence type="ECO:0000256" key="2">
    <source>
        <dbReference type="ARBA" id="ARBA00022723"/>
    </source>
</evidence>
<name>A0A0D2C7L7_9EURO</name>
<dbReference type="PANTHER" id="PTHR11820:SF7">
    <property type="entry name" value="ACYLPYRUVASE FAHD1, MITOCHONDRIAL"/>
    <property type="match status" value="1"/>
</dbReference>
<evidence type="ECO:0000313" key="5">
    <source>
        <dbReference type="Proteomes" id="UP000053342"/>
    </source>
</evidence>
<dbReference type="VEuPathDB" id="FungiDB:PV06_01518"/>
<dbReference type="Proteomes" id="UP000053342">
    <property type="component" value="Unassembled WGS sequence"/>
</dbReference>
<accession>A0A0D2C7L7</accession>
<keyword evidence="5" id="KW-1185">Reference proteome</keyword>
<dbReference type="InterPro" id="IPR036663">
    <property type="entry name" value="Fumarylacetoacetase_C_sf"/>
</dbReference>
<reference evidence="4 5" key="1">
    <citation type="submission" date="2015-01" db="EMBL/GenBank/DDBJ databases">
        <title>The Genome Sequence of Exophiala oligosperma CBS72588.</title>
        <authorList>
            <consortium name="The Broad Institute Genomics Platform"/>
            <person name="Cuomo C."/>
            <person name="de Hoog S."/>
            <person name="Gorbushina A."/>
            <person name="Stielow B."/>
            <person name="Teixiera M."/>
            <person name="Abouelleil A."/>
            <person name="Chapman S.B."/>
            <person name="Priest M."/>
            <person name="Young S.K."/>
            <person name="Wortman J."/>
            <person name="Nusbaum C."/>
            <person name="Birren B."/>
        </authorList>
    </citation>
    <scope>NUCLEOTIDE SEQUENCE [LARGE SCALE GENOMIC DNA]</scope>
    <source>
        <strain evidence="4 5">CBS 72588</strain>
    </source>
</reference>
<dbReference type="GO" id="GO:0018773">
    <property type="term" value="F:acetylpyruvate hydrolase activity"/>
    <property type="evidence" value="ECO:0007669"/>
    <property type="project" value="TreeGrafter"/>
</dbReference>
<proteinExistence type="inferred from homology"/>
<dbReference type="OrthoDB" id="4126083at2759"/>
<dbReference type="GO" id="GO:0050163">
    <property type="term" value="F:oxaloacetate tautomerase activity"/>
    <property type="evidence" value="ECO:0007669"/>
    <property type="project" value="UniProtKB-ARBA"/>
</dbReference>
<dbReference type="RefSeq" id="XP_016266023.1">
    <property type="nucleotide sequence ID" value="XM_016402126.1"/>
</dbReference>
<dbReference type="GO" id="GO:0046872">
    <property type="term" value="F:metal ion binding"/>
    <property type="evidence" value="ECO:0007669"/>
    <property type="project" value="UniProtKB-KW"/>
</dbReference>
<keyword evidence="2" id="KW-0479">Metal-binding</keyword>
<feature type="domain" description="Fumarylacetoacetase-like C-terminal" evidence="3">
    <location>
        <begin position="75"/>
        <end position="281"/>
    </location>
</feature>
<sequence>MPIPSFDRLVRFKNPSGHVFYGAVPDKESSAQSLKGQSVSTYKGEYPWGDDFEPTGAQETIEEVLCPIPSMPIGYGAGVNYQAHSQEAGLSAVDFPLVFTKTPGSLAGPFDDVPLNKALPDIDYEGELTVVMGRECKDLKDDEDPAAYILGYTVGNDVSSRYWQDPKRCGGQHGYAKSFDKFAPIGPVLVSTTAIPDPKQLTMKTRVNGEQRQMTRTDDLIFDIPALIRHISRGTTLHPGTIIMTGTPSGVGAFMKPATWLKDGDIVEVEISQIGTLRNRMVADK</sequence>
<dbReference type="GO" id="GO:0006107">
    <property type="term" value="P:oxaloacetate metabolic process"/>
    <property type="evidence" value="ECO:0007669"/>
    <property type="project" value="UniProtKB-ARBA"/>
</dbReference>
<dbReference type="GeneID" id="27353592"/>
<dbReference type="SUPFAM" id="SSF56529">
    <property type="entry name" value="FAH"/>
    <property type="match status" value="1"/>
</dbReference>
<dbReference type="Gene3D" id="3.90.850.10">
    <property type="entry name" value="Fumarylacetoacetase-like, C-terminal domain"/>
    <property type="match status" value="1"/>
</dbReference>
<evidence type="ECO:0000313" key="4">
    <source>
        <dbReference type="EMBL" id="KIW45807.1"/>
    </source>
</evidence>
<evidence type="ECO:0000259" key="3">
    <source>
        <dbReference type="Pfam" id="PF01557"/>
    </source>
</evidence>